<protein>
    <submittedName>
        <fullName evidence="3">Uncharacterized protein</fullName>
    </submittedName>
</protein>
<keyword evidence="2" id="KW-0472">Membrane</keyword>
<keyword evidence="2" id="KW-0812">Transmembrane</keyword>
<feature type="compositionally biased region" description="Basic and acidic residues" evidence="1">
    <location>
        <begin position="195"/>
        <end position="222"/>
    </location>
</feature>
<feature type="region of interest" description="Disordered" evidence="1">
    <location>
        <begin position="28"/>
        <end position="67"/>
    </location>
</feature>
<reference evidence="3 4" key="1">
    <citation type="submission" date="2018-10" db="EMBL/GenBank/DDBJ databases">
        <title>Fifty Aureobasidium pullulans genomes reveal a recombining polyextremotolerant generalist.</title>
        <authorList>
            <person name="Gostincar C."/>
            <person name="Turk M."/>
            <person name="Zajc J."/>
            <person name="Gunde-Cimerman N."/>
        </authorList>
    </citation>
    <scope>NUCLEOTIDE SEQUENCE [LARGE SCALE GENOMIC DNA]</scope>
    <source>
        <strain evidence="3 4">EXF-3844</strain>
    </source>
</reference>
<feature type="region of interest" description="Disordered" evidence="1">
    <location>
        <begin position="603"/>
        <end position="635"/>
    </location>
</feature>
<dbReference type="EMBL" id="QZBN01000932">
    <property type="protein sequence ID" value="THZ34701.1"/>
    <property type="molecule type" value="Genomic_DNA"/>
</dbReference>
<keyword evidence="2" id="KW-1133">Transmembrane helix</keyword>
<feature type="compositionally biased region" description="Basic and acidic residues" evidence="1">
    <location>
        <begin position="375"/>
        <end position="395"/>
    </location>
</feature>
<feature type="transmembrane region" description="Helical" evidence="2">
    <location>
        <begin position="560"/>
        <end position="585"/>
    </location>
</feature>
<feature type="compositionally biased region" description="Basic and acidic residues" evidence="1">
    <location>
        <begin position="231"/>
        <end position="274"/>
    </location>
</feature>
<evidence type="ECO:0000313" key="3">
    <source>
        <dbReference type="EMBL" id="THZ34701.1"/>
    </source>
</evidence>
<evidence type="ECO:0000256" key="2">
    <source>
        <dbReference type="SAM" id="Phobius"/>
    </source>
</evidence>
<organism evidence="3 4">
    <name type="scientific">Aureobasidium pullulans</name>
    <name type="common">Black yeast</name>
    <name type="synonym">Pullularia pullulans</name>
    <dbReference type="NCBI Taxonomy" id="5580"/>
    <lineage>
        <taxon>Eukaryota</taxon>
        <taxon>Fungi</taxon>
        <taxon>Dikarya</taxon>
        <taxon>Ascomycota</taxon>
        <taxon>Pezizomycotina</taxon>
        <taxon>Dothideomycetes</taxon>
        <taxon>Dothideomycetidae</taxon>
        <taxon>Dothideales</taxon>
        <taxon>Saccotheciaceae</taxon>
        <taxon>Aureobasidium</taxon>
    </lineage>
</organism>
<sequence>MDRLLKGKSGGRLHNNVSLLSHATRHATSSVSLRLTHGRARKHARAKHNKDNPEFPKISRPFPPSQMQTINMSSYFDVLSWTRARKNREALEKTNPQNPVLNDDDEQFLERITSQEAAVPPLPTIEPTVIDDEGNETEATATQKEAAEMILPSSPGESKEKRTWASYIPKVPNVAVPSVPAMPSLASLRGSKAGTKADEKEAVKLEDSDAKVEGTTELKASNEDSTPDATQDDKSDLTDKADETVEAAKDTAEETAEVVKETAEETAESTKKTAEQTADAVDDTKDSTTTSTPVINQEVEEPAKDDMNSKTDPELKGKASENVSESKEQPEEGDATNKETTGETEVGKTEEPAQRTWASYIPAMPAIPSIGRNSKGKEAEELAKEQTPEAKEQNEREVSVLLDRLNLSAINNRVFSFSDQSQKIYGEFTLILKDIVNGAPTAWEDLEGFIKENEKHLEGMFKNMPPFVQTLVKSLPAKFASSMGPEIMAMAGDKPGNDLKQRMDAASKASSSASAGVQNLNLDVKKKQKRKVPGLKDLASQKGTVTSMLTNIVNFLKVRFPAFVTGTNVVMSLAVFILLFVFWYCHKRGKEVRMLRDAESTKASANISEVSDSDSSEDEKEADTTTTPESDTEEEKIAAAKAYAAGMQKSSVGGPDNAAALRAKKILEQDKSAEKA</sequence>
<comment type="caution">
    <text evidence="3">The sequence shown here is derived from an EMBL/GenBank/DDBJ whole genome shotgun (WGS) entry which is preliminary data.</text>
</comment>
<proteinExistence type="predicted"/>
<dbReference type="AlphaFoldDB" id="A0A4V6THY8"/>
<gene>
    <name evidence="3" type="ORF">D6C90_07615</name>
</gene>
<feature type="compositionally biased region" description="Basic residues" evidence="1">
    <location>
        <begin position="36"/>
        <end position="48"/>
    </location>
</feature>
<name>A0A4V6THY8_AURPU</name>
<feature type="compositionally biased region" description="Acidic residues" evidence="1">
    <location>
        <begin position="611"/>
        <end position="621"/>
    </location>
</feature>
<evidence type="ECO:0000313" key="4">
    <source>
        <dbReference type="Proteomes" id="UP000310121"/>
    </source>
</evidence>
<feature type="compositionally biased region" description="Basic and acidic residues" evidence="1">
    <location>
        <begin position="301"/>
        <end position="353"/>
    </location>
</feature>
<accession>A0A4V6THY8</accession>
<dbReference type="Proteomes" id="UP000310121">
    <property type="component" value="Unassembled WGS sequence"/>
</dbReference>
<evidence type="ECO:0000256" key="1">
    <source>
        <dbReference type="SAM" id="MobiDB-lite"/>
    </source>
</evidence>
<feature type="region of interest" description="Disordered" evidence="1">
    <location>
        <begin position="190"/>
        <end position="395"/>
    </location>
</feature>